<reference evidence="6 7" key="1">
    <citation type="submission" date="2020-08" db="EMBL/GenBank/DDBJ databases">
        <title>Sequencing the genomes of 1000 actinobacteria strains.</title>
        <authorList>
            <person name="Klenk H.-P."/>
        </authorList>
    </citation>
    <scope>NUCLEOTIDE SEQUENCE [LARGE SCALE GENOMIC DNA]</scope>
    <source>
        <strain evidence="6 7">DSM 43768</strain>
    </source>
</reference>
<dbReference type="SUPFAM" id="SSF53474">
    <property type="entry name" value="alpha/beta-Hydrolases"/>
    <property type="match status" value="1"/>
</dbReference>
<gene>
    <name evidence="6" type="ORF">HD593_002073</name>
</gene>
<feature type="region of interest" description="Disordered" evidence="4">
    <location>
        <begin position="29"/>
        <end position="59"/>
    </location>
</feature>
<organism evidence="6 7">
    <name type="scientific">Nonomuraea rubra</name>
    <dbReference type="NCBI Taxonomy" id="46180"/>
    <lineage>
        <taxon>Bacteria</taxon>
        <taxon>Bacillati</taxon>
        <taxon>Actinomycetota</taxon>
        <taxon>Actinomycetes</taxon>
        <taxon>Streptosporangiales</taxon>
        <taxon>Streptosporangiaceae</taxon>
        <taxon>Nonomuraea</taxon>
    </lineage>
</organism>
<dbReference type="InterPro" id="IPR013094">
    <property type="entry name" value="AB_hydrolase_3"/>
</dbReference>
<comment type="similarity">
    <text evidence="1">Belongs to the 'GDXG' lipolytic enzyme family.</text>
</comment>
<dbReference type="InterPro" id="IPR029058">
    <property type="entry name" value="AB_hydrolase_fold"/>
</dbReference>
<keyword evidence="2 6" id="KW-0378">Hydrolase</keyword>
<evidence type="ECO:0000259" key="5">
    <source>
        <dbReference type="Pfam" id="PF07859"/>
    </source>
</evidence>
<protein>
    <submittedName>
        <fullName evidence="6">Acetyl esterase</fullName>
        <ecNumber evidence="6">3.1.1.-</ecNumber>
    </submittedName>
</protein>
<accession>A0A7X0NPI8</accession>
<feature type="domain" description="Alpha/beta hydrolase fold-3" evidence="5">
    <location>
        <begin position="86"/>
        <end position="282"/>
    </location>
</feature>
<dbReference type="Gene3D" id="3.40.50.1820">
    <property type="entry name" value="alpha/beta hydrolase"/>
    <property type="match status" value="1"/>
</dbReference>
<comment type="caution">
    <text evidence="6">The sequence shown here is derived from an EMBL/GenBank/DDBJ whole genome shotgun (WGS) entry which is preliminary data.</text>
</comment>
<dbReference type="Proteomes" id="UP000565579">
    <property type="component" value="Unassembled WGS sequence"/>
</dbReference>
<feature type="active site" evidence="3">
    <location>
        <position position="159"/>
    </location>
</feature>
<evidence type="ECO:0000256" key="4">
    <source>
        <dbReference type="SAM" id="MobiDB-lite"/>
    </source>
</evidence>
<dbReference type="Pfam" id="PF07859">
    <property type="entry name" value="Abhydrolase_3"/>
    <property type="match status" value="1"/>
</dbReference>
<evidence type="ECO:0000313" key="7">
    <source>
        <dbReference type="Proteomes" id="UP000565579"/>
    </source>
</evidence>
<dbReference type="AlphaFoldDB" id="A0A7X0NPI8"/>
<dbReference type="InterPro" id="IPR033140">
    <property type="entry name" value="Lipase_GDXG_put_SER_AS"/>
</dbReference>
<name>A0A7X0NPI8_9ACTN</name>
<dbReference type="PANTHER" id="PTHR48081">
    <property type="entry name" value="AB HYDROLASE SUPERFAMILY PROTEIN C4A8.06C"/>
    <property type="match status" value="1"/>
</dbReference>
<dbReference type="RefSeq" id="WP_185101947.1">
    <property type="nucleotide sequence ID" value="NZ_BAAAXY010000216.1"/>
</dbReference>
<dbReference type="InterPro" id="IPR050300">
    <property type="entry name" value="GDXG_lipolytic_enzyme"/>
</dbReference>
<evidence type="ECO:0000313" key="6">
    <source>
        <dbReference type="EMBL" id="MBB6547278.1"/>
    </source>
</evidence>
<dbReference type="GO" id="GO:0016787">
    <property type="term" value="F:hydrolase activity"/>
    <property type="evidence" value="ECO:0007669"/>
    <property type="project" value="UniProtKB-KW"/>
</dbReference>
<evidence type="ECO:0000256" key="1">
    <source>
        <dbReference type="ARBA" id="ARBA00010515"/>
    </source>
</evidence>
<dbReference type="EC" id="3.1.1.-" evidence="6"/>
<evidence type="ECO:0000256" key="2">
    <source>
        <dbReference type="ARBA" id="ARBA00022801"/>
    </source>
</evidence>
<keyword evidence="7" id="KW-1185">Reference proteome</keyword>
<evidence type="ECO:0000256" key="3">
    <source>
        <dbReference type="PROSITE-ProRule" id="PRU10038"/>
    </source>
</evidence>
<dbReference type="PANTHER" id="PTHR48081:SF8">
    <property type="entry name" value="ALPHA_BETA HYDROLASE FOLD-3 DOMAIN-CONTAINING PROTEIN-RELATED"/>
    <property type="match status" value="1"/>
</dbReference>
<sequence>MDPDLDLDPSLDPGLDPDAAALLRRIAAAGAPPPHAGTPEQARQAHCRSAPALAGPGEPVAEVDDTTVSGVPVRLYRPAGARGVTLYLHGGGWVLGTLDTYDTLCRALANRSGTTVISVAYTLAPGARHPTQLRQARSCLAWAVREQAGGEPVAVAGDSSGAHLATLLAQSEPESVRAQALIYPVIDPLLNRESALTYAKGYYLETETLRWFWDQYLPADPSAAGEPVSPLDGPLERTPPTLLLTAGFDPLRSEAEEYAARLESLGVPVERAHFPGQIHGFARFTGVIGQAADALRTVGDFLRRTAG</sequence>
<proteinExistence type="inferred from homology"/>
<dbReference type="PROSITE" id="PS01174">
    <property type="entry name" value="LIPASE_GDXG_SER"/>
    <property type="match status" value="1"/>
</dbReference>
<dbReference type="EMBL" id="JACHMI010000001">
    <property type="protein sequence ID" value="MBB6547278.1"/>
    <property type="molecule type" value="Genomic_DNA"/>
</dbReference>